<dbReference type="AlphaFoldDB" id="A0A7U9TJK9"/>
<dbReference type="KEGG" id="manr:MPAN_014950"/>
<proteinExistence type="predicted"/>
<name>A0A7U9TJK9_9MOLU</name>
<dbReference type="RefSeq" id="WP_176239249.1">
    <property type="nucleotide sequence ID" value="NZ_AP024412.1"/>
</dbReference>
<dbReference type="EMBL" id="AP024412">
    <property type="protein sequence ID" value="BCR36602.1"/>
    <property type="molecule type" value="Genomic_DNA"/>
</dbReference>
<evidence type="ECO:0000313" key="1">
    <source>
        <dbReference type="EMBL" id="BCR36602.1"/>
    </source>
</evidence>
<reference evidence="1" key="1">
    <citation type="submission" date="2021-01" db="EMBL/GenBank/DDBJ databases">
        <title>Draft genome sequence of Acholeplasmataceae bacterium strain Mahy22.</title>
        <authorList>
            <person name="Watanabe M."/>
            <person name="Kojima H."/>
            <person name="Fukui M."/>
        </authorList>
    </citation>
    <scope>NUCLEOTIDE SEQUENCE</scope>
    <source>
        <strain evidence="1">Mahy22</strain>
    </source>
</reference>
<keyword evidence="2" id="KW-1185">Reference proteome</keyword>
<evidence type="ECO:0000313" key="2">
    <source>
        <dbReference type="Proteomes" id="UP000620133"/>
    </source>
</evidence>
<protein>
    <submittedName>
        <fullName evidence="1">Uncharacterized protein</fullName>
    </submittedName>
</protein>
<gene>
    <name evidence="1" type="ORF">MPAN_014950</name>
</gene>
<organism evidence="1 2">
    <name type="scientific">Mariniplasma anaerobium</name>
    <dbReference type="NCBI Taxonomy" id="2735436"/>
    <lineage>
        <taxon>Bacteria</taxon>
        <taxon>Bacillati</taxon>
        <taxon>Mycoplasmatota</taxon>
        <taxon>Mollicutes</taxon>
        <taxon>Acholeplasmatales</taxon>
        <taxon>Acholeplasmataceae</taxon>
        <taxon>Mariniplasma</taxon>
    </lineage>
</organism>
<dbReference type="Proteomes" id="UP000620133">
    <property type="component" value="Chromosome"/>
</dbReference>
<sequence length="224" mass="26258">MQAALNKTYKKSNHFPHVKVHPHYMMNGATSFYANSDIEVWNKVIHLLIYMHRTNPVLFISNTGILRLLNDYGADTSINSIKQALRKLRDMGFVKDVDECEYHVKDASLGLTNGRILKLNVPLILDYLRVTDFDNKLYSKGVKKSRERRFIRKKMYTLVDWVNIKKNNLKQAYNAYVVIQQKKYFYKEEKNEELTLASYKASEEQIYANIQSIYEETDVGVVMN</sequence>
<accession>A0A7U9TJK9</accession>